<name>A0A1X2LIN1_9MYCO</name>
<protein>
    <recommendedName>
        <fullName evidence="1">AMP-dependent synthetase/ligase domain-containing protein</fullName>
    </recommendedName>
</protein>
<dbReference type="Gene3D" id="3.40.50.980">
    <property type="match status" value="2"/>
</dbReference>
<dbReference type="PROSITE" id="PS00455">
    <property type="entry name" value="AMP_BINDING"/>
    <property type="match status" value="1"/>
</dbReference>
<dbReference type="InterPro" id="IPR000873">
    <property type="entry name" value="AMP-dep_synth/lig_dom"/>
</dbReference>
<feature type="domain" description="AMP-dependent synthetase/ligase" evidence="1">
    <location>
        <begin position="2"/>
        <end position="297"/>
    </location>
</feature>
<dbReference type="PRINTS" id="PR00154">
    <property type="entry name" value="AMPBINDING"/>
</dbReference>
<dbReference type="GO" id="GO:0043041">
    <property type="term" value="P:amino acid activation for nonribosomal peptide biosynthetic process"/>
    <property type="evidence" value="ECO:0007669"/>
    <property type="project" value="TreeGrafter"/>
</dbReference>
<dbReference type="InterPro" id="IPR020845">
    <property type="entry name" value="AMP-binding_CS"/>
</dbReference>
<feature type="non-terminal residue" evidence="2">
    <location>
        <position position="298"/>
    </location>
</feature>
<organism evidence="2 3">
    <name type="scientific">Mycobacterium decipiens</name>
    <dbReference type="NCBI Taxonomy" id="1430326"/>
    <lineage>
        <taxon>Bacteria</taxon>
        <taxon>Bacillati</taxon>
        <taxon>Actinomycetota</taxon>
        <taxon>Actinomycetes</taxon>
        <taxon>Mycobacteriales</taxon>
        <taxon>Mycobacteriaceae</taxon>
        <taxon>Mycobacterium</taxon>
    </lineage>
</organism>
<dbReference type="GO" id="GO:0031177">
    <property type="term" value="F:phosphopantetheine binding"/>
    <property type="evidence" value="ECO:0007669"/>
    <property type="project" value="TreeGrafter"/>
</dbReference>
<dbReference type="Gene3D" id="2.30.38.10">
    <property type="entry name" value="Luciferase, Domain 3"/>
    <property type="match status" value="1"/>
</dbReference>
<evidence type="ECO:0000259" key="1">
    <source>
        <dbReference type="Pfam" id="PF00501"/>
    </source>
</evidence>
<sequence>GRGVVVGLLVERSARAVVAILGVLKSGAAYVPIDPGYPEARIGFLIEDAAPVVVLASAGLAGRLAGRDVVVIDIDDALSDTSYPAGGLPAPAADDLAYILYTSGTTGTPKGVAVTHNGIADLVTSHVERLGISPNSRILQFAPLMFDASVGNMWFALLTGAAAVIPDNDQALPGTELADFMVQQKISHAVFTPTALAALPANQLHGMTLLVGGEVCTKELVDRYAAVATLINEYGTTETTVDSTMTGPLESGSGVVPIGSAVSGAALFVLDGWLRRVPAGVVGELYVAGVGVGVGYWR</sequence>
<dbReference type="PANTHER" id="PTHR45527">
    <property type="entry name" value="NONRIBOSOMAL PEPTIDE SYNTHETASE"/>
    <property type="match status" value="1"/>
</dbReference>
<dbReference type="Proteomes" id="UP000193247">
    <property type="component" value="Unassembled WGS sequence"/>
</dbReference>
<dbReference type="GO" id="GO:0005737">
    <property type="term" value="C:cytoplasm"/>
    <property type="evidence" value="ECO:0007669"/>
    <property type="project" value="TreeGrafter"/>
</dbReference>
<reference evidence="2 3" key="1">
    <citation type="submission" date="2017-04" db="EMBL/GenBank/DDBJ databases">
        <title>The new phylogeny of genus Mycobacterium.</title>
        <authorList>
            <person name="Tortoli E."/>
            <person name="Trovato A."/>
            <person name="Cirillo D.M."/>
        </authorList>
    </citation>
    <scope>NUCLEOTIDE SEQUENCE [LARGE SCALE GENOMIC DNA]</scope>
    <source>
        <strain evidence="2 3">TBL 1200985</strain>
    </source>
</reference>
<accession>A0A1X2LIN1</accession>
<proteinExistence type="predicted"/>
<dbReference type="AlphaFoldDB" id="A0A1X2LIN1"/>
<comment type="caution">
    <text evidence="2">The sequence shown here is derived from an EMBL/GenBank/DDBJ whole genome shotgun (WGS) entry which is preliminary data.</text>
</comment>
<dbReference type="InterPro" id="IPR020459">
    <property type="entry name" value="AMP-binding"/>
</dbReference>
<dbReference type="GO" id="GO:0044550">
    <property type="term" value="P:secondary metabolite biosynthetic process"/>
    <property type="evidence" value="ECO:0007669"/>
    <property type="project" value="TreeGrafter"/>
</dbReference>
<dbReference type="RefSeq" id="WP_165759477.1">
    <property type="nucleotide sequence ID" value="NZ_NCXP01000100.1"/>
</dbReference>
<evidence type="ECO:0000313" key="3">
    <source>
        <dbReference type="Proteomes" id="UP000193247"/>
    </source>
</evidence>
<evidence type="ECO:0000313" key="2">
    <source>
        <dbReference type="EMBL" id="OSC33377.1"/>
    </source>
</evidence>
<dbReference type="PANTHER" id="PTHR45527:SF1">
    <property type="entry name" value="FATTY ACID SYNTHASE"/>
    <property type="match status" value="1"/>
</dbReference>
<feature type="non-terminal residue" evidence="2">
    <location>
        <position position="1"/>
    </location>
</feature>
<dbReference type="STRING" id="1430326.B8W66_23670"/>
<keyword evidence="3" id="KW-1185">Reference proteome</keyword>
<dbReference type="EMBL" id="NCXP01000100">
    <property type="protein sequence ID" value="OSC33377.1"/>
    <property type="molecule type" value="Genomic_DNA"/>
</dbReference>
<gene>
    <name evidence="2" type="ORF">B8W66_23670</name>
</gene>
<dbReference type="SUPFAM" id="SSF56801">
    <property type="entry name" value="Acetyl-CoA synthetase-like"/>
    <property type="match status" value="1"/>
</dbReference>
<dbReference type="Pfam" id="PF00501">
    <property type="entry name" value="AMP-binding"/>
    <property type="match status" value="1"/>
</dbReference>